<dbReference type="InterPro" id="IPR007356">
    <property type="entry name" value="tRNA_m1G_MeTrfase_euk"/>
</dbReference>
<reference evidence="22 23" key="1">
    <citation type="journal article" date="2019" name="Mol. Ecol. Resour.">
        <title>Chromosome-level genome assembly of Triplophysa tibetana, a fish adapted to the harsh high-altitude environment of the Tibetan Plateau.</title>
        <authorList>
            <person name="Yang X."/>
            <person name="Liu H."/>
            <person name="Ma Z."/>
            <person name="Zou Y."/>
            <person name="Zou M."/>
            <person name="Mao Y."/>
            <person name="Li X."/>
            <person name="Wang H."/>
            <person name="Chen T."/>
            <person name="Wang W."/>
            <person name="Yang R."/>
        </authorList>
    </citation>
    <scope>NUCLEOTIDE SEQUENCE [LARGE SCALE GENOMIC DNA]</scope>
    <source>
        <strain evidence="22">TTIB1903HZAU</strain>
        <tissue evidence="22">Muscle</tissue>
    </source>
</reference>
<protein>
    <recommendedName>
        <fullName evidence="4">tRNA methyltransferase 10 homolog C</fullName>
        <ecNumber evidence="2">2.1.1.218</ecNumber>
        <ecNumber evidence="3">2.1.1.221</ecNumber>
    </recommendedName>
    <alternativeName>
        <fullName evidence="14">Mitochondrial ribonuclease P protein 1</fullName>
    </alternativeName>
    <alternativeName>
        <fullName evidence="13">RNA (guanine-9-)-methyltransferase domain-containing protein 1</fullName>
    </alternativeName>
    <alternativeName>
        <fullName evidence="15">mRNA methyladenosine-N(1)-methyltransferase</fullName>
    </alternativeName>
    <alternativeName>
        <fullName evidence="16">tRNA (adenine(9)-N(1))-methyltransferase</fullName>
    </alternativeName>
    <alternativeName>
        <fullName evidence="12">tRNA (guanine(9)-N(1))-methyltransferase</fullName>
    </alternativeName>
</protein>
<evidence type="ECO:0000313" key="23">
    <source>
        <dbReference type="Proteomes" id="UP000324632"/>
    </source>
</evidence>
<evidence type="ECO:0000256" key="1">
    <source>
        <dbReference type="ARBA" id="ARBA00004173"/>
    </source>
</evidence>
<evidence type="ECO:0000256" key="3">
    <source>
        <dbReference type="ARBA" id="ARBA00012797"/>
    </source>
</evidence>
<dbReference type="InterPro" id="IPR025812">
    <property type="entry name" value="Trm10_C_MTase_dom"/>
</dbReference>
<keyword evidence="8" id="KW-0819">tRNA processing</keyword>
<dbReference type="CDD" id="cd18102">
    <property type="entry name" value="Trm10_MRRP1"/>
    <property type="match status" value="1"/>
</dbReference>
<evidence type="ECO:0000256" key="15">
    <source>
        <dbReference type="ARBA" id="ARBA00031759"/>
    </source>
</evidence>
<dbReference type="GO" id="GO:0032259">
    <property type="term" value="P:methylation"/>
    <property type="evidence" value="ECO:0007669"/>
    <property type="project" value="UniProtKB-KW"/>
</dbReference>
<evidence type="ECO:0000256" key="12">
    <source>
        <dbReference type="ARBA" id="ARBA00029727"/>
    </source>
</evidence>
<dbReference type="FunFam" id="3.40.1280.30:FF:000003">
    <property type="entry name" value="tRNA methyltransferase 10C, mitochondrial RNase P subunit"/>
    <property type="match status" value="1"/>
</dbReference>
<dbReference type="GO" id="GO:0052905">
    <property type="term" value="F:tRNA (guanosine(9)-N1)-methyltransferase activity"/>
    <property type="evidence" value="ECO:0007669"/>
    <property type="project" value="UniProtKB-EC"/>
</dbReference>
<dbReference type="GO" id="GO:0000049">
    <property type="term" value="F:tRNA binding"/>
    <property type="evidence" value="ECO:0007669"/>
    <property type="project" value="TreeGrafter"/>
</dbReference>
<evidence type="ECO:0000256" key="5">
    <source>
        <dbReference type="ARBA" id="ARBA00022603"/>
    </source>
</evidence>
<evidence type="ECO:0000256" key="4">
    <source>
        <dbReference type="ARBA" id="ARBA00014681"/>
    </source>
</evidence>
<dbReference type="PROSITE" id="PS51675">
    <property type="entry name" value="SAM_MT_TRM10"/>
    <property type="match status" value="1"/>
</dbReference>
<accession>A0A5A9PLZ3</accession>
<proteinExistence type="predicted"/>
<evidence type="ECO:0000256" key="9">
    <source>
        <dbReference type="ARBA" id="ARBA00022946"/>
    </source>
</evidence>
<evidence type="ECO:0000256" key="6">
    <source>
        <dbReference type="ARBA" id="ARBA00022679"/>
    </source>
</evidence>
<evidence type="ECO:0000259" key="21">
    <source>
        <dbReference type="PROSITE" id="PS51675"/>
    </source>
</evidence>
<feature type="compositionally biased region" description="Basic and acidic residues" evidence="20">
    <location>
        <begin position="456"/>
        <end position="475"/>
    </location>
</feature>
<dbReference type="InterPro" id="IPR038459">
    <property type="entry name" value="MT_TRM10-typ_sf"/>
</dbReference>
<evidence type="ECO:0000256" key="16">
    <source>
        <dbReference type="ARBA" id="ARBA00033019"/>
    </source>
</evidence>
<evidence type="ECO:0000256" key="2">
    <source>
        <dbReference type="ARBA" id="ARBA00012794"/>
    </source>
</evidence>
<dbReference type="GO" id="GO:0005654">
    <property type="term" value="C:nucleoplasm"/>
    <property type="evidence" value="ECO:0007669"/>
    <property type="project" value="TreeGrafter"/>
</dbReference>
<comment type="catalytic activity">
    <reaction evidence="18">
        <text>guanosine(9) in tRNA + S-adenosyl-L-methionine = N(1)-methylguanosine(9) in tRNA + S-adenosyl-L-homocysteine + H(+)</text>
        <dbReference type="Rhea" id="RHEA:43156"/>
        <dbReference type="Rhea" id="RHEA-COMP:10367"/>
        <dbReference type="Rhea" id="RHEA-COMP:10368"/>
        <dbReference type="ChEBI" id="CHEBI:15378"/>
        <dbReference type="ChEBI" id="CHEBI:57856"/>
        <dbReference type="ChEBI" id="CHEBI:59789"/>
        <dbReference type="ChEBI" id="CHEBI:73542"/>
        <dbReference type="ChEBI" id="CHEBI:74269"/>
        <dbReference type="EC" id="2.1.1.221"/>
    </reaction>
</comment>
<keyword evidence="9" id="KW-0809">Transit peptide</keyword>
<evidence type="ECO:0000256" key="13">
    <source>
        <dbReference type="ARBA" id="ARBA00029803"/>
    </source>
</evidence>
<evidence type="ECO:0000256" key="8">
    <source>
        <dbReference type="ARBA" id="ARBA00022694"/>
    </source>
</evidence>
<comment type="catalytic activity">
    <reaction evidence="19">
        <text>an adenosine in mRNA + S-adenosyl-L-methionine = an N(1)-methyladenosine in mRNA + S-adenosyl-L-homocysteine + H(+)</text>
        <dbReference type="Rhea" id="RHEA:55392"/>
        <dbReference type="Rhea" id="RHEA-COMP:12414"/>
        <dbReference type="Rhea" id="RHEA-COMP:12415"/>
        <dbReference type="ChEBI" id="CHEBI:15378"/>
        <dbReference type="ChEBI" id="CHEBI:57856"/>
        <dbReference type="ChEBI" id="CHEBI:59789"/>
        <dbReference type="ChEBI" id="CHEBI:74411"/>
        <dbReference type="ChEBI" id="CHEBI:74491"/>
    </reaction>
</comment>
<comment type="caution">
    <text evidence="22">The sequence shown here is derived from an EMBL/GenBank/DDBJ whole genome shotgun (WGS) entry which is preliminary data.</text>
</comment>
<dbReference type="PANTHER" id="PTHR13563:SF5">
    <property type="entry name" value="TRNA METHYLTRANSFERASE 10 HOMOLOG C"/>
    <property type="match status" value="1"/>
</dbReference>
<evidence type="ECO:0000256" key="10">
    <source>
        <dbReference type="ARBA" id="ARBA00023054"/>
    </source>
</evidence>
<dbReference type="EC" id="2.1.1.218" evidence="2"/>
<evidence type="ECO:0000256" key="20">
    <source>
        <dbReference type="SAM" id="MobiDB-lite"/>
    </source>
</evidence>
<dbReference type="GO" id="GO:0005739">
    <property type="term" value="C:mitochondrion"/>
    <property type="evidence" value="ECO:0007669"/>
    <property type="project" value="UniProtKB-SubCell"/>
</dbReference>
<sequence>MMLQRFCSRAVRWRHTSAPFQTVFRKHVVCFRFLVAGSVSSARVLTQPISTSWSVRKDKEDNVPAEKLDLDIWKSMMKSQALHEERNDEENLTPRAEAEPSMMDANRELVEMWHHAGKMVPKNITDEQLEDLSGLTTKSAKKKFLKFLAVKERHKVIKKEKKEEKNLEKKAEVDDECEKDVGDALKNTFLLRFWSRSMDTLLNWRGVQTMRFGQPLVYDMSYEQHMTRREIENTISQLMEMEGWNRRSVDPFHLHFCNLQPDGTYYKELLKRYGTETWERLFITATARQHVEMFPHESIVYLTADSPNVLHRFDHSKVYVVGAMVDRSIHTGVSLANAKRLRLATARLPLDEYLDWDSGAKNLTLDQMIRIMTTIKETGSWQKALEFVPKRKHSGFCQHRSAQPRYGSLVNRDENRERERDRIFVSKQRSPSSNNIWKESIRVSSDGSKVQTAMRNKTDGQKINKERRKWWEENE</sequence>
<feature type="domain" description="SAM-dependent MTase TRM10-type" evidence="21">
    <location>
        <begin position="202"/>
        <end position="395"/>
    </location>
</feature>
<feature type="compositionally biased region" description="Polar residues" evidence="20">
    <location>
        <begin position="427"/>
        <end position="455"/>
    </location>
</feature>
<keyword evidence="23" id="KW-1185">Reference proteome</keyword>
<evidence type="ECO:0000256" key="17">
    <source>
        <dbReference type="ARBA" id="ARBA00048278"/>
    </source>
</evidence>
<keyword evidence="11" id="KW-0496">Mitochondrion</keyword>
<dbReference type="GO" id="GO:0097745">
    <property type="term" value="P:mitochondrial tRNA 5'-end processing"/>
    <property type="evidence" value="ECO:0007669"/>
    <property type="project" value="TreeGrafter"/>
</dbReference>
<dbReference type="EMBL" id="SOYY01000004">
    <property type="protein sequence ID" value="KAA0722642.1"/>
    <property type="molecule type" value="Genomic_DNA"/>
</dbReference>
<dbReference type="Gene3D" id="3.40.1280.30">
    <property type="match status" value="1"/>
</dbReference>
<keyword evidence="10" id="KW-0175">Coiled coil</keyword>
<dbReference type="Proteomes" id="UP000324632">
    <property type="component" value="Chromosome 4"/>
</dbReference>
<dbReference type="PANTHER" id="PTHR13563">
    <property type="entry name" value="TRNA (GUANINE-9-) METHYLTRANSFERASE"/>
    <property type="match status" value="1"/>
</dbReference>
<keyword evidence="7" id="KW-0949">S-adenosyl-L-methionine</keyword>
<keyword evidence="6 22" id="KW-0808">Transferase</keyword>
<dbReference type="InterPro" id="IPR028564">
    <property type="entry name" value="MT_TRM10-typ"/>
</dbReference>
<evidence type="ECO:0000256" key="19">
    <source>
        <dbReference type="ARBA" id="ARBA00048481"/>
    </source>
</evidence>
<gene>
    <name evidence="22" type="ORF">E1301_Tti015127</name>
</gene>
<comment type="catalytic activity">
    <reaction evidence="17">
        <text>adenosine(9) in tRNA + S-adenosyl-L-methionine = N(1)-methyladenosine(9) in tRNA + S-adenosyl-L-homocysteine + H(+)</text>
        <dbReference type="Rhea" id="RHEA:43148"/>
        <dbReference type="Rhea" id="RHEA-COMP:10363"/>
        <dbReference type="Rhea" id="RHEA-COMP:10364"/>
        <dbReference type="ChEBI" id="CHEBI:15378"/>
        <dbReference type="ChEBI" id="CHEBI:57856"/>
        <dbReference type="ChEBI" id="CHEBI:59789"/>
        <dbReference type="ChEBI" id="CHEBI:74411"/>
        <dbReference type="ChEBI" id="CHEBI:74491"/>
        <dbReference type="EC" id="2.1.1.218"/>
    </reaction>
</comment>
<evidence type="ECO:0000256" key="14">
    <source>
        <dbReference type="ARBA" id="ARBA00030623"/>
    </source>
</evidence>
<organism evidence="22 23">
    <name type="scientific">Triplophysa tibetana</name>
    <dbReference type="NCBI Taxonomy" id="1572043"/>
    <lineage>
        <taxon>Eukaryota</taxon>
        <taxon>Metazoa</taxon>
        <taxon>Chordata</taxon>
        <taxon>Craniata</taxon>
        <taxon>Vertebrata</taxon>
        <taxon>Euteleostomi</taxon>
        <taxon>Actinopterygii</taxon>
        <taxon>Neopterygii</taxon>
        <taxon>Teleostei</taxon>
        <taxon>Ostariophysi</taxon>
        <taxon>Cypriniformes</taxon>
        <taxon>Nemacheilidae</taxon>
        <taxon>Triplophysa</taxon>
    </lineage>
</organism>
<name>A0A5A9PLZ3_9TELE</name>
<feature type="region of interest" description="Disordered" evidence="20">
    <location>
        <begin position="420"/>
        <end position="475"/>
    </location>
</feature>
<dbReference type="AlphaFoldDB" id="A0A5A9PLZ3"/>
<evidence type="ECO:0000256" key="18">
    <source>
        <dbReference type="ARBA" id="ARBA00048434"/>
    </source>
</evidence>
<keyword evidence="5 22" id="KW-0489">Methyltransferase</keyword>
<evidence type="ECO:0000256" key="7">
    <source>
        <dbReference type="ARBA" id="ARBA00022691"/>
    </source>
</evidence>
<dbReference type="GO" id="GO:0070131">
    <property type="term" value="P:positive regulation of mitochondrial translation"/>
    <property type="evidence" value="ECO:0007669"/>
    <property type="project" value="TreeGrafter"/>
</dbReference>
<dbReference type="EC" id="2.1.1.221" evidence="3"/>
<dbReference type="GO" id="GO:0160106">
    <property type="term" value="F:tRNA (adenine(9)-N1)-methyltransferase activity"/>
    <property type="evidence" value="ECO:0007669"/>
    <property type="project" value="UniProtKB-EC"/>
</dbReference>
<evidence type="ECO:0000313" key="22">
    <source>
        <dbReference type="EMBL" id="KAA0722642.1"/>
    </source>
</evidence>
<comment type="subcellular location">
    <subcellularLocation>
        <location evidence="1">Mitochondrion</location>
    </subcellularLocation>
</comment>
<evidence type="ECO:0000256" key="11">
    <source>
        <dbReference type="ARBA" id="ARBA00023128"/>
    </source>
</evidence>